<dbReference type="PROSITE" id="PS51819">
    <property type="entry name" value="VOC"/>
    <property type="match status" value="1"/>
</dbReference>
<dbReference type="RefSeq" id="WP_305998630.1">
    <property type="nucleotide sequence ID" value="NZ_JASNFN010000003.1"/>
</dbReference>
<dbReference type="Gene3D" id="3.10.180.10">
    <property type="entry name" value="2,3-Dihydroxybiphenyl 1,2-Dioxygenase, domain 1"/>
    <property type="match status" value="1"/>
</dbReference>
<keyword evidence="4" id="KW-1185">Reference proteome</keyword>
<protein>
    <submittedName>
        <fullName evidence="3">VOC family protein</fullName>
    </submittedName>
</protein>
<feature type="domain" description="VOC" evidence="2">
    <location>
        <begin position="13"/>
        <end position="147"/>
    </location>
</feature>
<accession>A0ABT9I8L8</accession>
<dbReference type="SUPFAM" id="SSF54593">
    <property type="entry name" value="Glyoxalase/Bleomycin resistance protein/Dihydroxybiphenyl dioxygenase"/>
    <property type="match status" value="1"/>
</dbReference>
<dbReference type="PANTHER" id="PTHR43048">
    <property type="entry name" value="METHYLMALONYL-COA EPIMERASE"/>
    <property type="match status" value="1"/>
</dbReference>
<dbReference type="Pfam" id="PF00903">
    <property type="entry name" value="Glyoxalase"/>
    <property type="match status" value="1"/>
</dbReference>
<sequence>MADLPAAPWHPTALHHVRLTVTDIARSKAFYTHLLGVGPAIDFSDLAHDPAARQDPHRFFGGCTYALGSQLLGLRPSAPPGDRFDPTRTGLDHVSLAVDSPDALHQAADRLGSAGVRHGQVSELGELGIAILSVQDPDGINLELVATLPAAGAGS</sequence>
<dbReference type="InterPro" id="IPR051785">
    <property type="entry name" value="MMCE/EMCE_epimerase"/>
</dbReference>
<comment type="caution">
    <text evidence="3">The sequence shown here is derived from an EMBL/GenBank/DDBJ whole genome shotgun (WGS) entry which is preliminary data.</text>
</comment>
<keyword evidence="1" id="KW-0479">Metal-binding</keyword>
<dbReference type="EMBL" id="JASNFN010000003">
    <property type="protein sequence ID" value="MDP5181922.1"/>
    <property type="molecule type" value="Genomic_DNA"/>
</dbReference>
<gene>
    <name evidence="3" type="ORF">QOZ88_04675</name>
</gene>
<name>A0ABT9I8L8_9ACTN</name>
<dbReference type="PANTHER" id="PTHR43048:SF3">
    <property type="entry name" value="METHYLMALONYL-COA EPIMERASE, MITOCHONDRIAL"/>
    <property type="match status" value="1"/>
</dbReference>
<dbReference type="InterPro" id="IPR004360">
    <property type="entry name" value="Glyas_Fos-R_dOase_dom"/>
</dbReference>
<dbReference type="InterPro" id="IPR029068">
    <property type="entry name" value="Glyas_Bleomycin-R_OHBP_Dase"/>
</dbReference>
<evidence type="ECO:0000259" key="2">
    <source>
        <dbReference type="PROSITE" id="PS51819"/>
    </source>
</evidence>
<organism evidence="3 4">
    <name type="scientific">Blastococcus carthaginiensis</name>
    <dbReference type="NCBI Taxonomy" id="3050034"/>
    <lineage>
        <taxon>Bacteria</taxon>
        <taxon>Bacillati</taxon>
        <taxon>Actinomycetota</taxon>
        <taxon>Actinomycetes</taxon>
        <taxon>Geodermatophilales</taxon>
        <taxon>Geodermatophilaceae</taxon>
        <taxon>Blastococcus</taxon>
    </lineage>
</organism>
<proteinExistence type="predicted"/>
<reference evidence="4" key="1">
    <citation type="submission" date="2023-05" db="EMBL/GenBank/DDBJ databases">
        <title>Draft genome of Pseudofrankia sp. BMG5.37.</title>
        <authorList>
            <person name="Gtari M."/>
            <person name="Ghodhbane F."/>
            <person name="Sbissi I."/>
        </authorList>
    </citation>
    <scope>NUCLEOTIDE SEQUENCE [LARGE SCALE GENOMIC DNA]</scope>
    <source>
        <strain evidence="4">BMG 814</strain>
    </source>
</reference>
<evidence type="ECO:0000313" key="4">
    <source>
        <dbReference type="Proteomes" id="UP001233673"/>
    </source>
</evidence>
<dbReference type="Proteomes" id="UP001233673">
    <property type="component" value="Unassembled WGS sequence"/>
</dbReference>
<dbReference type="InterPro" id="IPR037523">
    <property type="entry name" value="VOC_core"/>
</dbReference>
<evidence type="ECO:0000256" key="1">
    <source>
        <dbReference type="ARBA" id="ARBA00022723"/>
    </source>
</evidence>
<evidence type="ECO:0000313" key="3">
    <source>
        <dbReference type="EMBL" id="MDP5181922.1"/>
    </source>
</evidence>